<protein>
    <recommendedName>
        <fullName evidence="4">DUF3718 domain-containing protein</fullName>
    </recommendedName>
</protein>
<evidence type="ECO:0008006" key="4">
    <source>
        <dbReference type="Google" id="ProtNLM"/>
    </source>
</evidence>
<dbReference type="EMBL" id="MWPV01000007">
    <property type="protein sequence ID" value="OUL56236.1"/>
    <property type="molecule type" value="Genomic_DNA"/>
</dbReference>
<dbReference type="Pfam" id="PF12514">
    <property type="entry name" value="DUF3718"/>
    <property type="match status" value="1"/>
</dbReference>
<accession>A0A2C9ZZQ1</accession>
<comment type="caution">
    <text evidence="2">The sequence shown here is derived from an EMBL/GenBank/DDBJ whole genome shotgun (WGS) entry which is preliminary data.</text>
</comment>
<evidence type="ECO:0000256" key="1">
    <source>
        <dbReference type="SAM" id="SignalP"/>
    </source>
</evidence>
<name>A0A2C9ZZQ1_PSEDV</name>
<evidence type="ECO:0000313" key="3">
    <source>
        <dbReference type="Proteomes" id="UP000194841"/>
    </source>
</evidence>
<organism evidence="2 3">
    <name type="scientific">Pseudoalteromonas ulvae</name>
    <dbReference type="NCBI Taxonomy" id="107327"/>
    <lineage>
        <taxon>Bacteria</taxon>
        <taxon>Pseudomonadati</taxon>
        <taxon>Pseudomonadota</taxon>
        <taxon>Gammaproteobacteria</taxon>
        <taxon>Alteromonadales</taxon>
        <taxon>Pseudoalteromonadaceae</taxon>
        <taxon>Pseudoalteromonas</taxon>
    </lineage>
</organism>
<evidence type="ECO:0000313" key="2">
    <source>
        <dbReference type="EMBL" id="OUL56236.1"/>
    </source>
</evidence>
<dbReference type="OrthoDB" id="6332843at2"/>
<gene>
    <name evidence="2" type="ORF">B1199_19180</name>
</gene>
<keyword evidence="1" id="KW-0732">Signal</keyword>
<proteinExistence type="predicted"/>
<reference evidence="2 3" key="1">
    <citation type="submission" date="2017-02" db="EMBL/GenBank/DDBJ databases">
        <title>Pseudoalteromonas ulvae TC14 Genome.</title>
        <authorList>
            <person name="Molmeret M."/>
        </authorList>
    </citation>
    <scope>NUCLEOTIDE SEQUENCE [LARGE SCALE GENOMIC DNA]</scope>
    <source>
        <strain evidence="2">TC14</strain>
    </source>
</reference>
<keyword evidence="3" id="KW-1185">Reference proteome</keyword>
<feature type="signal peptide" evidence="1">
    <location>
        <begin position="1"/>
        <end position="24"/>
    </location>
</feature>
<sequence length="107" mass="11315">MNMKKVTIAVLAIAAASFSMGAHAANITGTNDSIETQLCVAAASGNNAKFHRAVRQSQQSIRFIGKSVACNGINIKDFAAMHGADVISAKLARYQDKTDFLTATAKR</sequence>
<dbReference type="AlphaFoldDB" id="A0A2C9ZZQ1"/>
<dbReference type="InterPro" id="IPR022193">
    <property type="entry name" value="DUF3718"/>
</dbReference>
<dbReference type="Proteomes" id="UP000194841">
    <property type="component" value="Unassembled WGS sequence"/>
</dbReference>
<feature type="chain" id="PRO_5012994106" description="DUF3718 domain-containing protein" evidence="1">
    <location>
        <begin position="25"/>
        <end position="107"/>
    </location>
</feature>